<reference evidence="1" key="1">
    <citation type="submission" date="2020-08" db="EMBL/GenBank/DDBJ databases">
        <title>Multicomponent nature underlies the extraordinary mechanical properties of spider dragline silk.</title>
        <authorList>
            <person name="Kono N."/>
            <person name="Nakamura H."/>
            <person name="Mori M."/>
            <person name="Yoshida Y."/>
            <person name="Ohtoshi R."/>
            <person name="Malay A.D."/>
            <person name="Moran D.A.P."/>
            <person name="Tomita M."/>
            <person name="Numata K."/>
            <person name="Arakawa K."/>
        </authorList>
    </citation>
    <scope>NUCLEOTIDE SEQUENCE</scope>
</reference>
<evidence type="ECO:0000313" key="1">
    <source>
        <dbReference type="EMBL" id="GFY28980.1"/>
    </source>
</evidence>
<proteinExistence type="predicted"/>
<keyword evidence="2" id="KW-1185">Reference proteome</keyword>
<name>A0A8X7BEZ5_TRICX</name>
<dbReference type="AlphaFoldDB" id="A0A8X7BEZ5"/>
<gene>
    <name evidence="1" type="ORF">TNCV_4721081</name>
</gene>
<organism evidence="1 2">
    <name type="scientific">Trichonephila clavipes</name>
    <name type="common">Golden silk orbweaver</name>
    <name type="synonym">Nephila clavipes</name>
    <dbReference type="NCBI Taxonomy" id="2585209"/>
    <lineage>
        <taxon>Eukaryota</taxon>
        <taxon>Metazoa</taxon>
        <taxon>Ecdysozoa</taxon>
        <taxon>Arthropoda</taxon>
        <taxon>Chelicerata</taxon>
        <taxon>Arachnida</taxon>
        <taxon>Araneae</taxon>
        <taxon>Araneomorphae</taxon>
        <taxon>Entelegynae</taxon>
        <taxon>Araneoidea</taxon>
        <taxon>Nephilidae</taxon>
        <taxon>Trichonephila</taxon>
    </lineage>
</organism>
<dbReference type="EMBL" id="BMAU01021387">
    <property type="protein sequence ID" value="GFY28980.1"/>
    <property type="molecule type" value="Genomic_DNA"/>
</dbReference>
<comment type="caution">
    <text evidence="1">The sequence shown here is derived from an EMBL/GenBank/DDBJ whole genome shotgun (WGS) entry which is preliminary data.</text>
</comment>
<sequence>MWWLGEAEPAQMSSSSSWFKMTRSVTKSPGVAEQCDVNIHQLRASGGLKTSLRQLQIFKHFLQLKEQASRTPNSLCEPRRSKSDTFEPLLQYNHSTKCFLSH</sequence>
<protein>
    <submittedName>
        <fullName evidence="1">Uncharacterized protein</fullName>
    </submittedName>
</protein>
<evidence type="ECO:0000313" key="2">
    <source>
        <dbReference type="Proteomes" id="UP000887159"/>
    </source>
</evidence>
<dbReference type="Proteomes" id="UP000887159">
    <property type="component" value="Unassembled WGS sequence"/>
</dbReference>
<accession>A0A8X7BEZ5</accession>